<feature type="domain" description="G-protein coupled receptors family 1 profile" evidence="11">
    <location>
        <begin position="24"/>
        <end position="254"/>
    </location>
</feature>
<gene>
    <name evidence="12" type="ORF">PMEA_00000366</name>
</gene>
<feature type="transmembrane region" description="Helical" evidence="10">
    <location>
        <begin position="155"/>
        <end position="177"/>
    </location>
</feature>
<dbReference type="AlphaFoldDB" id="A0AAU9VJP3"/>
<name>A0AAU9VJP3_9CNID</name>
<keyword evidence="2" id="KW-1003">Cell membrane</keyword>
<comment type="subcellular location">
    <subcellularLocation>
        <location evidence="1">Cell membrane</location>
        <topology evidence="1">Multi-pass membrane protein</topology>
    </subcellularLocation>
</comment>
<proteinExistence type="predicted"/>
<feature type="domain" description="G-protein coupled receptors family 1 profile" evidence="11">
    <location>
        <begin position="310"/>
        <end position="540"/>
    </location>
</feature>
<dbReference type="InterPro" id="IPR017452">
    <property type="entry name" value="GPCR_Rhodpsn_7TM"/>
</dbReference>
<feature type="transmembrane region" description="Helical" evidence="10">
    <location>
        <begin position="119"/>
        <end position="143"/>
    </location>
</feature>
<dbReference type="GO" id="GO:0005886">
    <property type="term" value="C:plasma membrane"/>
    <property type="evidence" value="ECO:0007669"/>
    <property type="project" value="UniProtKB-SubCell"/>
</dbReference>
<evidence type="ECO:0000256" key="8">
    <source>
        <dbReference type="ARBA" id="ARBA00023180"/>
    </source>
</evidence>
<feature type="transmembrane region" description="Helical" evidence="10">
    <location>
        <begin position="523"/>
        <end position="542"/>
    </location>
</feature>
<feature type="transmembrane region" description="Helical" evidence="10">
    <location>
        <begin position="361"/>
        <end position="386"/>
    </location>
</feature>
<comment type="caution">
    <text evidence="12">The sequence shown here is derived from an EMBL/GenBank/DDBJ whole genome shotgun (WGS) entry which is preliminary data.</text>
</comment>
<feature type="transmembrane region" description="Helical" evidence="10">
    <location>
        <begin position="45"/>
        <end position="66"/>
    </location>
</feature>
<dbReference type="Gene3D" id="1.20.1070.10">
    <property type="entry name" value="Rhodopsin 7-helix transmembrane proteins"/>
    <property type="match status" value="2"/>
</dbReference>
<evidence type="ECO:0000256" key="9">
    <source>
        <dbReference type="ARBA" id="ARBA00023224"/>
    </source>
</evidence>
<keyword evidence="3 10" id="KW-0812">Transmembrane</keyword>
<keyword evidence="5" id="KW-0297">G-protein coupled receptor</keyword>
<dbReference type="PROSITE" id="PS50262">
    <property type="entry name" value="G_PROTEIN_RECEP_F1_2"/>
    <property type="match status" value="2"/>
</dbReference>
<evidence type="ECO:0000256" key="1">
    <source>
        <dbReference type="ARBA" id="ARBA00004651"/>
    </source>
</evidence>
<evidence type="ECO:0000313" key="13">
    <source>
        <dbReference type="Proteomes" id="UP001159428"/>
    </source>
</evidence>
<feature type="transmembrane region" description="Helical" evidence="10">
    <location>
        <begin position="78"/>
        <end position="98"/>
    </location>
</feature>
<evidence type="ECO:0000256" key="4">
    <source>
        <dbReference type="ARBA" id="ARBA00022989"/>
    </source>
</evidence>
<dbReference type="Proteomes" id="UP001159428">
    <property type="component" value="Unassembled WGS sequence"/>
</dbReference>
<evidence type="ECO:0000256" key="5">
    <source>
        <dbReference type="ARBA" id="ARBA00023040"/>
    </source>
</evidence>
<dbReference type="CDD" id="cd00637">
    <property type="entry name" value="7tm_classA_rhodopsin-like"/>
    <property type="match status" value="2"/>
</dbReference>
<dbReference type="SUPFAM" id="SSF81321">
    <property type="entry name" value="Family A G protein-coupled receptor-like"/>
    <property type="match status" value="2"/>
</dbReference>
<evidence type="ECO:0000256" key="2">
    <source>
        <dbReference type="ARBA" id="ARBA00022475"/>
    </source>
</evidence>
<evidence type="ECO:0000256" key="10">
    <source>
        <dbReference type="SAM" id="Phobius"/>
    </source>
</evidence>
<dbReference type="PANTHER" id="PTHR24246:SF27">
    <property type="entry name" value="ADENOSINE RECEPTOR, ISOFORM A"/>
    <property type="match status" value="1"/>
</dbReference>
<evidence type="ECO:0000256" key="3">
    <source>
        <dbReference type="ARBA" id="ARBA00022692"/>
    </source>
</evidence>
<keyword evidence="8" id="KW-0325">Glycoprotein</keyword>
<feature type="transmembrane region" description="Helical" evidence="10">
    <location>
        <begin position="197"/>
        <end position="219"/>
    </location>
</feature>
<dbReference type="GO" id="GO:0004930">
    <property type="term" value="F:G protein-coupled receptor activity"/>
    <property type="evidence" value="ECO:0007669"/>
    <property type="project" value="UniProtKB-KW"/>
</dbReference>
<sequence>MSSVIKSPIWLPIFTTEFLVIVIINVLTLMAFARNHRLRNRSTYLVMNLTVADLLVGCLTGPAFLLNTTEESVIWRKYITFAALVTFPFAAQSNLSLICLERLHATVFPFRHCLLGRWFYCRIITGSWIISSVMGFVVAYLFLEGSYAAEFSYLLASFTLFNTLVLTVSYSIVTISVQKSPQSQHRGTSAKEKKLTVTLFIVIGVSVLAMMPVTLYKFLPINIQTKLASDRYKHVGYAIDVIYFTSSIVNPIVYAIRLREFRNTIRKILGKQGEAGVDFTSRKMSTEDPVHSSNAWIVLFIAESIVIVISNALTLLAFAKIHHLRKRSTYLIINLAVADLLVGALTVPISVLYFHKDEDRVVYLGVLKTTIIFIFPLASQVNLCLISMERLHATLFPFRHCLIGKWFYYRGIMGSWLINFFLTAIMAWLDIADIHPEFLYVHGTLIALFVVFIAVSHIVVVIKVQSSRHSPPCGSILKERKLTVTLFIATGVSVLTILPFAINSALPVETPDRLTSISIHIDLALAALYHLNSIVNPFVYVIRLQEFRDEIRKLITR</sequence>
<evidence type="ECO:0000256" key="6">
    <source>
        <dbReference type="ARBA" id="ARBA00023136"/>
    </source>
</evidence>
<dbReference type="InterPro" id="IPR000276">
    <property type="entry name" value="GPCR_Rhodpsn"/>
</dbReference>
<organism evidence="12 13">
    <name type="scientific">Pocillopora meandrina</name>
    <dbReference type="NCBI Taxonomy" id="46732"/>
    <lineage>
        <taxon>Eukaryota</taxon>
        <taxon>Metazoa</taxon>
        <taxon>Cnidaria</taxon>
        <taxon>Anthozoa</taxon>
        <taxon>Hexacorallia</taxon>
        <taxon>Scleractinia</taxon>
        <taxon>Astrocoeniina</taxon>
        <taxon>Pocilloporidae</taxon>
        <taxon>Pocillopora</taxon>
    </lineage>
</organism>
<feature type="transmembrane region" description="Helical" evidence="10">
    <location>
        <begin position="482"/>
        <end position="503"/>
    </location>
</feature>
<reference evidence="12 13" key="1">
    <citation type="submission" date="2022-05" db="EMBL/GenBank/DDBJ databases">
        <authorList>
            <consortium name="Genoscope - CEA"/>
            <person name="William W."/>
        </authorList>
    </citation>
    <scope>NUCLEOTIDE SEQUENCE [LARGE SCALE GENOMIC DNA]</scope>
</reference>
<evidence type="ECO:0000313" key="12">
    <source>
        <dbReference type="EMBL" id="CAH3031622.1"/>
    </source>
</evidence>
<keyword evidence="13" id="KW-1185">Reference proteome</keyword>
<dbReference type="PRINTS" id="PR00237">
    <property type="entry name" value="GPCRRHODOPSN"/>
</dbReference>
<keyword evidence="7" id="KW-0675">Receptor</keyword>
<keyword evidence="9" id="KW-0807">Transducer</keyword>
<feature type="transmembrane region" description="Helical" evidence="10">
    <location>
        <begin position="407"/>
        <end position="428"/>
    </location>
</feature>
<feature type="transmembrane region" description="Helical" evidence="10">
    <location>
        <begin position="12"/>
        <end position="33"/>
    </location>
</feature>
<dbReference type="PANTHER" id="PTHR24246">
    <property type="entry name" value="OLFACTORY RECEPTOR AND ADENOSINE RECEPTOR"/>
    <property type="match status" value="1"/>
</dbReference>
<keyword evidence="6 10" id="KW-0472">Membrane</keyword>
<keyword evidence="4 10" id="KW-1133">Transmembrane helix</keyword>
<accession>A0AAU9VJP3</accession>
<feature type="transmembrane region" description="Helical" evidence="10">
    <location>
        <begin position="440"/>
        <end position="462"/>
    </location>
</feature>
<feature type="transmembrane region" description="Helical" evidence="10">
    <location>
        <begin position="295"/>
        <end position="319"/>
    </location>
</feature>
<dbReference type="EMBL" id="CALNXJ010000001">
    <property type="protein sequence ID" value="CAH3031622.1"/>
    <property type="molecule type" value="Genomic_DNA"/>
</dbReference>
<dbReference type="Pfam" id="PF00001">
    <property type="entry name" value="7tm_1"/>
    <property type="match status" value="2"/>
</dbReference>
<feature type="transmembrane region" description="Helical" evidence="10">
    <location>
        <begin position="331"/>
        <end position="355"/>
    </location>
</feature>
<protein>
    <recommendedName>
        <fullName evidence="11">G-protein coupled receptors family 1 profile domain-containing protein</fullName>
    </recommendedName>
</protein>
<evidence type="ECO:0000259" key="11">
    <source>
        <dbReference type="PROSITE" id="PS50262"/>
    </source>
</evidence>
<evidence type="ECO:0000256" key="7">
    <source>
        <dbReference type="ARBA" id="ARBA00023170"/>
    </source>
</evidence>